<evidence type="ECO:0000313" key="2">
    <source>
        <dbReference type="EMBL" id="NKX45887.1"/>
    </source>
</evidence>
<feature type="transmembrane region" description="Helical" evidence="1">
    <location>
        <begin position="43"/>
        <end position="63"/>
    </location>
</feature>
<dbReference type="EMBL" id="JAAZQQ010000005">
    <property type="protein sequence ID" value="NKX45887.1"/>
    <property type="molecule type" value="Genomic_DNA"/>
</dbReference>
<sequence>MDRIILIFAITLGVYAALAGLTWTQRLVGERRTGRKRGMVLNLARRAGPPMMGGAILLTAGAVMDLPGAAPLAAVVIAGGLAYGLHRGLAEVGQGDRRSLGFRLAVTLGLTLAILWQAGLA</sequence>
<feature type="transmembrane region" description="Helical" evidence="1">
    <location>
        <begin position="6"/>
        <end position="23"/>
    </location>
</feature>
<gene>
    <name evidence="2" type="ORF">HCU73_14925</name>
</gene>
<reference evidence="2 3" key="1">
    <citation type="submission" date="2020-04" db="EMBL/GenBank/DDBJ databases">
        <authorList>
            <person name="Yoon J."/>
        </authorList>
    </citation>
    <scope>NUCLEOTIDE SEQUENCE [LARGE SCALE GENOMIC DNA]</scope>
    <source>
        <strain evidence="2 3">KMU-115</strain>
    </source>
</reference>
<feature type="transmembrane region" description="Helical" evidence="1">
    <location>
        <begin position="69"/>
        <end position="88"/>
    </location>
</feature>
<accession>A0A7X6H0Q3</accession>
<dbReference type="RefSeq" id="WP_168624264.1">
    <property type="nucleotide sequence ID" value="NZ_JAAZQQ010000005.1"/>
</dbReference>
<evidence type="ECO:0000313" key="3">
    <source>
        <dbReference type="Proteomes" id="UP000526408"/>
    </source>
</evidence>
<keyword evidence="1" id="KW-0812">Transmembrane</keyword>
<protein>
    <submittedName>
        <fullName evidence="2">Uncharacterized protein</fullName>
    </submittedName>
</protein>
<proteinExistence type="predicted"/>
<dbReference type="AlphaFoldDB" id="A0A7X6H0Q3"/>
<evidence type="ECO:0000256" key="1">
    <source>
        <dbReference type="SAM" id="Phobius"/>
    </source>
</evidence>
<organism evidence="2 3">
    <name type="scientific">Roseicyclus persicicus</name>
    <dbReference type="NCBI Taxonomy" id="2650661"/>
    <lineage>
        <taxon>Bacteria</taxon>
        <taxon>Pseudomonadati</taxon>
        <taxon>Pseudomonadota</taxon>
        <taxon>Alphaproteobacteria</taxon>
        <taxon>Rhodobacterales</taxon>
        <taxon>Roseobacteraceae</taxon>
        <taxon>Roseicyclus</taxon>
    </lineage>
</organism>
<keyword evidence="1" id="KW-1133">Transmembrane helix</keyword>
<feature type="transmembrane region" description="Helical" evidence="1">
    <location>
        <begin position="100"/>
        <end position="119"/>
    </location>
</feature>
<keyword evidence="3" id="KW-1185">Reference proteome</keyword>
<name>A0A7X6H0Q3_9RHOB</name>
<dbReference type="Proteomes" id="UP000526408">
    <property type="component" value="Unassembled WGS sequence"/>
</dbReference>
<keyword evidence="1" id="KW-0472">Membrane</keyword>
<comment type="caution">
    <text evidence="2">The sequence shown here is derived from an EMBL/GenBank/DDBJ whole genome shotgun (WGS) entry which is preliminary data.</text>
</comment>